<protein>
    <submittedName>
        <fullName evidence="2">Uncharacterized protein</fullName>
    </submittedName>
</protein>
<comment type="caution">
    <text evidence="2">The sequence shown here is derived from an EMBL/GenBank/DDBJ whole genome shotgun (WGS) entry which is preliminary data.</text>
</comment>
<evidence type="ECO:0000256" key="1">
    <source>
        <dbReference type="SAM" id="MobiDB-lite"/>
    </source>
</evidence>
<sequence length="360" mass="38454">MDLSAENCPPPFRSFLQVWARAVPLIQGFAPEHQHDLARIICGLPPLNSPPETVQGVAADLRAVAIEISQRRSFQNRYASDLQAALDSGNPPSSPGAKKASFVPPPSYDASATSSPSSSAHSSPHSSTSPLPPPRLPVVLDIPPQSPSHLSPYAPGTSSGWPARSPSPTILSPTSPAIEFIRETLYAALGDVLERLPSLRTMLKEDAPRAYFASVAFAILDVATSSVAPDGTVVGVLGTTLALDDCPPELRPFMTELAAIGREARELEEEDTRTALEYAQRGDGSGEIPPTRMDRARSMLENGVGCEQRTREEEAGRRSPAGRAVSFVNRVNGLSLAMTTLKAFRERQDQVFKVLAGIGS</sequence>
<accession>A0ABR2ZES3</accession>
<dbReference type="Proteomes" id="UP001437256">
    <property type="component" value="Unassembled WGS sequence"/>
</dbReference>
<name>A0ABR2ZES3_9AGAR</name>
<proteinExistence type="predicted"/>
<organism evidence="2 3">
    <name type="scientific">Marasmius tenuissimus</name>
    <dbReference type="NCBI Taxonomy" id="585030"/>
    <lineage>
        <taxon>Eukaryota</taxon>
        <taxon>Fungi</taxon>
        <taxon>Dikarya</taxon>
        <taxon>Basidiomycota</taxon>
        <taxon>Agaricomycotina</taxon>
        <taxon>Agaricomycetes</taxon>
        <taxon>Agaricomycetidae</taxon>
        <taxon>Agaricales</taxon>
        <taxon>Marasmiineae</taxon>
        <taxon>Marasmiaceae</taxon>
        <taxon>Marasmius</taxon>
    </lineage>
</organism>
<keyword evidence="3" id="KW-1185">Reference proteome</keyword>
<reference evidence="2 3" key="1">
    <citation type="submission" date="2024-05" db="EMBL/GenBank/DDBJ databases">
        <title>A draft genome resource for the thread blight pathogen Marasmius tenuissimus strain MS-2.</title>
        <authorList>
            <person name="Yulfo-Soto G.E."/>
            <person name="Baruah I.K."/>
            <person name="Amoako-Attah I."/>
            <person name="Bukari Y."/>
            <person name="Meinhardt L.W."/>
            <person name="Bailey B.A."/>
            <person name="Cohen S.P."/>
        </authorList>
    </citation>
    <scope>NUCLEOTIDE SEQUENCE [LARGE SCALE GENOMIC DNA]</scope>
    <source>
        <strain evidence="2 3">MS-2</strain>
    </source>
</reference>
<gene>
    <name evidence="2" type="ORF">AAF712_013452</name>
</gene>
<feature type="region of interest" description="Disordered" evidence="1">
    <location>
        <begin position="84"/>
        <end position="166"/>
    </location>
</feature>
<dbReference type="EMBL" id="JBBXMP010000207">
    <property type="protein sequence ID" value="KAL0059765.1"/>
    <property type="molecule type" value="Genomic_DNA"/>
</dbReference>
<feature type="compositionally biased region" description="Low complexity" evidence="1">
    <location>
        <begin position="108"/>
        <end position="129"/>
    </location>
</feature>
<evidence type="ECO:0000313" key="2">
    <source>
        <dbReference type="EMBL" id="KAL0059765.1"/>
    </source>
</evidence>
<evidence type="ECO:0000313" key="3">
    <source>
        <dbReference type="Proteomes" id="UP001437256"/>
    </source>
</evidence>